<dbReference type="Proteomes" id="UP000702425">
    <property type="component" value="Unassembled WGS sequence"/>
</dbReference>
<evidence type="ECO:0000313" key="1">
    <source>
        <dbReference type="EMBL" id="NQE32742.1"/>
    </source>
</evidence>
<evidence type="ECO:0000313" key="2">
    <source>
        <dbReference type="Proteomes" id="UP000702425"/>
    </source>
</evidence>
<protein>
    <submittedName>
        <fullName evidence="1">Uncharacterized protein</fullName>
    </submittedName>
</protein>
<comment type="caution">
    <text evidence="1">The sequence shown here is derived from an EMBL/GenBank/DDBJ whole genome shotgun (WGS) entry which is preliminary data.</text>
</comment>
<proteinExistence type="predicted"/>
<dbReference type="EMBL" id="SRRZ01000005">
    <property type="protein sequence ID" value="NQE32742.1"/>
    <property type="molecule type" value="Genomic_DNA"/>
</dbReference>
<sequence>MINIAIERWNMQSSILLSSEEVARRAEKLYDEQIRQEVEREENIGKMVIIDIETGDYAVDKMGLESARQLRKKNPNGRLFGIRIGYKVAAAIGGVMERVSK</sequence>
<organism evidence="1 2">
    <name type="scientific">Microcoleus asticus IPMA8</name>
    <dbReference type="NCBI Taxonomy" id="2563858"/>
    <lineage>
        <taxon>Bacteria</taxon>
        <taxon>Bacillati</taxon>
        <taxon>Cyanobacteriota</taxon>
        <taxon>Cyanophyceae</taxon>
        <taxon>Oscillatoriophycideae</taxon>
        <taxon>Oscillatoriales</taxon>
        <taxon>Microcoleaceae</taxon>
        <taxon>Microcoleus</taxon>
        <taxon>Microcoleus asticus</taxon>
    </lineage>
</organism>
<name>A0ABX2CQR9_9CYAN</name>
<keyword evidence="2" id="KW-1185">Reference proteome</keyword>
<accession>A0ABX2CQR9</accession>
<reference evidence="1 2" key="1">
    <citation type="journal article" date="2020" name="Sci. Rep.">
        <title>A novel cyanobacterial geosmin producer, revising GeoA distribution and dispersion patterns in Bacteria.</title>
        <authorList>
            <person name="Churro C."/>
            <person name="Semedo-Aguiar A.P."/>
            <person name="Silva A.D."/>
            <person name="Pereira-Leal J.B."/>
            <person name="Leite R.B."/>
        </authorList>
    </citation>
    <scope>NUCLEOTIDE SEQUENCE [LARGE SCALE GENOMIC DNA]</scope>
    <source>
        <strain evidence="1 2">IPMA8</strain>
    </source>
</reference>
<gene>
    <name evidence="1" type="ORF">E5S67_00458</name>
</gene>